<dbReference type="EMBL" id="PGOL01001665">
    <property type="protein sequence ID" value="PKI55792.1"/>
    <property type="molecule type" value="Genomic_DNA"/>
</dbReference>
<protein>
    <recommendedName>
        <fullName evidence="2">G-patch domain-containing protein</fullName>
    </recommendedName>
</protein>
<evidence type="ECO:0000256" key="1">
    <source>
        <dbReference type="SAM" id="MobiDB-lite"/>
    </source>
</evidence>
<proteinExistence type="predicted"/>
<evidence type="ECO:0000313" key="4">
    <source>
        <dbReference type="Proteomes" id="UP000233551"/>
    </source>
</evidence>
<dbReference type="InterPro" id="IPR036397">
    <property type="entry name" value="RNaseH_sf"/>
</dbReference>
<dbReference type="PANTHER" id="PTHR48475">
    <property type="entry name" value="RIBONUCLEASE H"/>
    <property type="match status" value="1"/>
</dbReference>
<gene>
    <name evidence="3" type="ORF">CRG98_023815</name>
</gene>
<dbReference type="InterPro" id="IPR000467">
    <property type="entry name" value="G_patch_dom"/>
</dbReference>
<evidence type="ECO:0000313" key="3">
    <source>
        <dbReference type="EMBL" id="PKI55792.1"/>
    </source>
</evidence>
<dbReference type="InterPro" id="IPR041577">
    <property type="entry name" value="RT_RNaseH_2"/>
</dbReference>
<dbReference type="Pfam" id="PF17919">
    <property type="entry name" value="RT_RNaseH_2"/>
    <property type="match status" value="1"/>
</dbReference>
<accession>A0A2I0JHS4</accession>
<dbReference type="PANTHER" id="PTHR48475:SF1">
    <property type="entry name" value="RNASE H TYPE-1 DOMAIN-CONTAINING PROTEIN"/>
    <property type="match status" value="1"/>
</dbReference>
<dbReference type="Gene3D" id="3.30.420.10">
    <property type="entry name" value="Ribonuclease H-like superfamily/Ribonuclease H"/>
    <property type="match status" value="1"/>
</dbReference>
<dbReference type="PROSITE" id="PS50174">
    <property type="entry name" value="G_PATCH"/>
    <property type="match status" value="1"/>
</dbReference>
<feature type="region of interest" description="Disordered" evidence="1">
    <location>
        <begin position="226"/>
        <end position="345"/>
    </location>
</feature>
<reference evidence="3 4" key="1">
    <citation type="submission" date="2017-11" db="EMBL/GenBank/DDBJ databases">
        <title>De-novo sequencing of pomegranate (Punica granatum L.) genome.</title>
        <authorList>
            <person name="Akparov Z."/>
            <person name="Amiraslanov A."/>
            <person name="Hajiyeva S."/>
            <person name="Abbasov M."/>
            <person name="Kaur K."/>
            <person name="Hamwieh A."/>
            <person name="Solovyev V."/>
            <person name="Salamov A."/>
            <person name="Braich B."/>
            <person name="Kosarev P."/>
            <person name="Mahmoud A."/>
            <person name="Hajiyev E."/>
            <person name="Babayeva S."/>
            <person name="Izzatullayeva V."/>
            <person name="Mammadov A."/>
            <person name="Mammadov A."/>
            <person name="Sharifova S."/>
            <person name="Ojaghi J."/>
            <person name="Eynullazada K."/>
            <person name="Bayramov B."/>
            <person name="Abdulazimova A."/>
            <person name="Shahmuradov I."/>
        </authorList>
    </citation>
    <scope>NUCLEOTIDE SEQUENCE [LARGE SCALE GENOMIC DNA]</scope>
    <source>
        <strain evidence="4">cv. AG2017</strain>
        <tissue evidence="3">Leaf</tissue>
    </source>
</reference>
<dbReference type="Proteomes" id="UP000233551">
    <property type="component" value="Unassembled WGS sequence"/>
</dbReference>
<feature type="domain" description="G-patch" evidence="2">
    <location>
        <begin position="867"/>
        <end position="913"/>
    </location>
</feature>
<dbReference type="SMART" id="SM00443">
    <property type="entry name" value="G_patch"/>
    <property type="match status" value="1"/>
</dbReference>
<dbReference type="Gene3D" id="3.10.20.370">
    <property type="match status" value="1"/>
</dbReference>
<feature type="compositionally biased region" description="Pro residues" evidence="1">
    <location>
        <begin position="333"/>
        <end position="345"/>
    </location>
</feature>
<sequence length="1479" mass="167003">MDHRAPGLRLEAITPPKQDIMRIWRTLRPVDHAFIQGIIGDIVMFAETPVDWIFLRTAHDACHGFLLLVFDTLLFPYSPNLIDGAIAQVVLQAVGGHSYVEALLAETVRSLDYVREVRRGRMRGSPHLLQTWLLAHVRPFCSSHPFSYISDERSLIERLTPVIPPPEHSFSEWRRFWYSYRFDRFAANGTLASYSICTSPNTPPTKSEHSLPHQYTWLGSMHGDWHRHNGPRPPRLPALHLPSPPKPKAPSKRPCTRNYGPSGRNEIGSVHGRSARPTQGIPPSLFELHLPPGPGPTVDPTPLAPPTQAPENVEAPAPPTLHTSTVHPFTTQLPPPPAPTAVPLPPATFLSSEHILSAPPPVSIPASAMAYAVPPPMVFPASGAPAPTHLQAAELPPYLSLQPHAGLSYQAPPPINTTFHEPGTPTHAAQFASPTNSFPEADTEQERRLKRMEETIRALQAGDARPDARYGDCSLFPGMRLPPKFKIPEFKTYEGTMDPRHHLRHYRGKMLQYWEYEKFVIHSFQDSLSGSALDWLMSLKAEDILTWEDLSRKFTDQYRYYAETPPTLLELSTKEMAQGQREGEGERGDPSPFVIKYVPTEATVGFAGIGAPPAPFIINIPVREPYSNDRVPWTYEEGVGNLEQQFNVMGVTRSGRLYENPSTTDKGKAPAAKVEAMLRAPPTPPKKVTEEEAEAFMKIIRASEYKVVEQMAKSPAHISLLAPLLNSEPHREALLRVLKAAQVPKGTPPDRIEETINSIFSNTILFSDDELPSEGCAHSRALHIMNVDLNRVRPSKTAVRAFDGSRRELKFIVEERIITVKGEEDYAIYKETVVPYISVGNDENLPFHSFETVSVIRDYGEVGPSRADRMIGKVLLRHNYIPGTGLGVHGQGINRPIEVEEYKHKRPAGATISIASLRTMVGSTGAFQLHSNPNHRHVDSNPSEECLGEPRPIYFGEGLDKDSQAPEIEESLRRLEDRQLTSVEPTEEINYKLRLNPAKCTFGARSGKLLGFVISERGIEVDPDKVKAIKELPPPSSVREVRGFLGRLNYIARFIANLIDKCQPLFRLLRKNAAIEWDEKCQKAFDTIKEYLVQPPVLVPSTPGRPLVLYLTIRRQSLGCMLGQEEESTHTERVIYYLSKKFTDGESNYPEIEKMCCALVWVMQRLRQYTLYHTIRLLSKADPLKYLLNSPSSTRNLAKWRCQLTEYDIEYVSRTLWKTKDAKLVPYHEYLEKLTENFEDISFTYNPRMTNQFADALAMLASMVSMTKENLIEPLEIEIAEGLAHCNSIEASEAKPWYEDIKNLLQTSQYPPFADRRNRKTLRRLTIHYFLSGEILYRRSFDSTLLRCIDEHESRRLMEEVHGGNCGPLMNDLVLAKKITCLGYYWSTMETDYVKHCYQQRMARAFNARVRHRDFSLGDLVLRKVLHVTPDSRGKFSYKYDGPFVVKEVFSGGAVILSDMDGTENALPVNADAIKKYYP</sequence>
<dbReference type="SUPFAM" id="SSF56672">
    <property type="entry name" value="DNA/RNA polymerases"/>
    <property type="match status" value="1"/>
</dbReference>
<dbReference type="InterPro" id="IPR043502">
    <property type="entry name" value="DNA/RNA_pol_sf"/>
</dbReference>
<feature type="compositionally biased region" description="Pro residues" evidence="1">
    <location>
        <begin position="231"/>
        <end position="248"/>
    </location>
</feature>
<dbReference type="InterPro" id="IPR043128">
    <property type="entry name" value="Rev_trsase/Diguanyl_cyclase"/>
</dbReference>
<keyword evidence="4" id="KW-1185">Reference proteome</keyword>
<evidence type="ECO:0000259" key="2">
    <source>
        <dbReference type="PROSITE" id="PS50174"/>
    </source>
</evidence>
<dbReference type="STRING" id="22663.A0A2I0JHS4"/>
<dbReference type="FunFam" id="3.30.70.270:FF:000063">
    <property type="entry name" value="Zinc knuckle domaincontaining protein"/>
    <property type="match status" value="1"/>
</dbReference>
<feature type="region of interest" description="Disordered" evidence="1">
    <location>
        <begin position="930"/>
        <end position="951"/>
    </location>
</feature>
<dbReference type="GO" id="GO:0003676">
    <property type="term" value="F:nucleic acid binding"/>
    <property type="evidence" value="ECO:0007669"/>
    <property type="project" value="InterPro"/>
</dbReference>
<name>A0A2I0JHS4_PUNGR</name>
<feature type="compositionally biased region" description="Pro residues" evidence="1">
    <location>
        <begin position="291"/>
        <end position="308"/>
    </location>
</feature>
<dbReference type="Gene3D" id="3.30.70.270">
    <property type="match status" value="2"/>
</dbReference>
<organism evidence="3 4">
    <name type="scientific">Punica granatum</name>
    <name type="common">Pomegranate</name>
    <dbReference type="NCBI Taxonomy" id="22663"/>
    <lineage>
        <taxon>Eukaryota</taxon>
        <taxon>Viridiplantae</taxon>
        <taxon>Streptophyta</taxon>
        <taxon>Embryophyta</taxon>
        <taxon>Tracheophyta</taxon>
        <taxon>Spermatophyta</taxon>
        <taxon>Magnoliopsida</taxon>
        <taxon>eudicotyledons</taxon>
        <taxon>Gunneridae</taxon>
        <taxon>Pentapetalae</taxon>
        <taxon>rosids</taxon>
        <taxon>malvids</taxon>
        <taxon>Myrtales</taxon>
        <taxon>Lythraceae</taxon>
        <taxon>Punica</taxon>
    </lineage>
</organism>
<comment type="caution">
    <text evidence="3">The sequence shown here is derived from an EMBL/GenBank/DDBJ whole genome shotgun (WGS) entry which is preliminary data.</text>
</comment>